<feature type="domain" description="Peptidase S1" evidence="2">
    <location>
        <begin position="1"/>
        <end position="55"/>
    </location>
</feature>
<sequence>GDSGGPLMAPQTLRGKTYYYQIGIVSYGIGCARANVPGVYTRVQSFADWIQEKIAE</sequence>
<dbReference type="PANTHER" id="PTHR24258">
    <property type="entry name" value="SERINE PROTEASE-RELATED"/>
    <property type="match status" value="1"/>
</dbReference>
<dbReference type="Proteomes" id="UP001151699">
    <property type="component" value="Unassembled WGS sequence"/>
</dbReference>
<gene>
    <name evidence="3" type="primary">Prss30</name>
    <name evidence="3" type="ORF">Bhyg_16182</name>
</gene>
<keyword evidence="3" id="KW-0378">Hydrolase</keyword>
<comment type="similarity">
    <text evidence="1">Belongs to the peptidase S1 family. CLIP subfamily.</text>
</comment>
<dbReference type="InterPro" id="IPR043504">
    <property type="entry name" value="Peptidase_S1_PA_chymotrypsin"/>
</dbReference>
<dbReference type="AlphaFoldDB" id="A0A9Q0MMB0"/>
<dbReference type="PROSITE" id="PS50240">
    <property type="entry name" value="TRYPSIN_DOM"/>
    <property type="match status" value="1"/>
</dbReference>
<dbReference type="EMBL" id="WJQU01003331">
    <property type="protein sequence ID" value="KAJ6625696.1"/>
    <property type="molecule type" value="Genomic_DNA"/>
</dbReference>
<name>A0A9Q0MMB0_9DIPT</name>
<dbReference type="SUPFAM" id="SSF50494">
    <property type="entry name" value="Trypsin-like serine proteases"/>
    <property type="match status" value="1"/>
</dbReference>
<dbReference type="InterPro" id="IPR001254">
    <property type="entry name" value="Trypsin_dom"/>
</dbReference>
<dbReference type="PANTHER" id="PTHR24258:SF116">
    <property type="entry name" value="FI16631P1-RELATED"/>
    <property type="match status" value="1"/>
</dbReference>
<evidence type="ECO:0000313" key="4">
    <source>
        <dbReference type="Proteomes" id="UP001151699"/>
    </source>
</evidence>
<feature type="non-terminal residue" evidence="3">
    <location>
        <position position="56"/>
    </location>
</feature>
<evidence type="ECO:0000313" key="3">
    <source>
        <dbReference type="EMBL" id="KAJ6625696.1"/>
    </source>
</evidence>
<dbReference type="InterPro" id="IPR009003">
    <property type="entry name" value="Peptidase_S1_PA"/>
</dbReference>
<dbReference type="GO" id="GO:0006508">
    <property type="term" value="P:proteolysis"/>
    <property type="evidence" value="ECO:0007669"/>
    <property type="project" value="UniProtKB-KW"/>
</dbReference>
<dbReference type="GO" id="GO:0004252">
    <property type="term" value="F:serine-type endopeptidase activity"/>
    <property type="evidence" value="ECO:0007669"/>
    <property type="project" value="InterPro"/>
</dbReference>
<organism evidence="3 4">
    <name type="scientific">Pseudolycoriella hygida</name>
    <dbReference type="NCBI Taxonomy" id="35572"/>
    <lineage>
        <taxon>Eukaryota</taxon>
        <taxon>Metazoa</taxon>
        <taxon>Ecdysozoa</taxon>
        <taxon>Arthropoda</taxon>
        <taxon>Hexapoda</taxon>
        <taxon>Insecta</taxon>
        <taxon>Pterygota</taxon>
        <taxon>Neoptera</taxon>
        <taxon>Endopterygota</taxon>
        <taxon>Diptera</taxon>
        <taxon>Nematocera</taxon>
        <taxon>Sciaroidea</taxon>
        <taxon>Sciaridae</taxon>
        <taxon>Pseudolycoriella</taxon>
    </lineage>
</organism>
<dbReference type="OrthoDB" id="425190at2759"/>
<accession>A0A9Q0MMB0</accession>
<proteinExistence type="inferred from homology"/>
<dbReference type="Gene3D" id="2.40.10.10">
    <property type="entry name" value="Trypsin-like serine proteases"/>
    <property type="match status" value="1"/>
</dbReference>
<comment type="caution">
    <text evidence="3">The sequence shown here is derived from an EMBL/GenBank/DDBJ whole genome shotgun (WGS) entry which is preliminary data.</text>
</comment>
<protein>
    <submittedName>
        <fullName evidence="3">Serine protease 30</fullName>
    </submittedName>
</protein>
<evidence type="ECO:0000256" key="1">
    <source>
        <dbReference type="ARBA" id="ARBA00024195"/>
    </source>
</evidence>
<reference evidence="3" key="1">
    <citation type="submission" date="2022-07" db="EMBL/GenBank/DDBJ databases">
        <authorList>
            <person name="Trinca V."/>
            <person name="Uliana J.V.C."/>
            <person name="Torres T.T."/>
            <person name="Ward R.J."/>
            <person name="Monesi N."/>
        </authorList>
    </citation>
    <scope>NUCLEOTIDE SEQUENCE</scope>
    <source>
        <strain evidence="3">HSMRA1968</strain>
        <tissue evidence="3">Whole embryos</tissue>
    </source>
</reference>
<evidence type="ECO:0000259" key="2">
    <source>
        <dbReference type="PROSITE" id="PS50240"/>
    </source>
</evidence>
<keyword evidence="3" id="KW-0645">Protease</keyword>
<keyword evidence="4" id="KW-1185">Reference proteome</keyword>
<dbReference type="Pfam" id="PF00089">
    <property type="entry name" value="Trypsin"/>
    <property type="match status" value="1"/>
</dbReference>